<dbReference type="SUPFAM" id="SSF48498">
    <property type="entry name" value="Tetracyclin repressor-like, C-terminal domain"/>
    <property type="match status" value="1"/>
</dbReference>
<accession>A0A919IGD4</accession>
<dbReference type="PROSITE" id="PS01081">
    <property type="entry name" value="HTH_TETR_1"/>
    <property type="match status" value="1"/>
</dbReference>
<dbReference type="PANTHER" id="PTHR30055">
    <property type="entry name" value="HTH-TYPE TRANSCRIPTIONAL REGULATOR RUTR"/>
    <property type="match status" value="1"/>
</dbReference>
<reference evidence="6" key="1">
    <citation type="submission" date="2021-01" db="EMBL/GenBank/DDBJ databases">
        <title>Whole genome shotgun sequence of Actinoplanes cyaneus NBRC 14990.</title>
        <authorList>
            <person name="Komaki H."/>
            <person name="Tamura T."/>
        </authorList>
    </citation>
    <scope>NUCLEOTIDE SEQUENCE</scope>
    <source>
        <strain evidence="6">NBRC 14990</strain>
    </source>
</reference>
<dbReference type="GO" id="GO:0003700">
    <property type="term" value="F:DNA-binding transcription factor activity"/>
    <property type="evidence" value="ECO:0007669"/>
    <property type="project" value="TreeGrafter"/>
</dbReference>
<dbReference type="Proteomes" id="UP000619479">
    <property type="component" value="Unassembled WGS sequence"/>
</dbReference>
<feature type="domain" description="HTH tetR-type" evidence="5">
    <location>
        <begin position="13"/>
        <end position="73"/>
    </location>
</feature>
<dbReference type="GO" id="GO:0000976">
    <property type="term" value="F:transcription cis-regulatory region binding"/>
    <property type="evidence" value="ECO:0007669"/>
    <property type="project" value="TreeGrafter"/>
</dbReference>
<dbReference type="Gene3D" id="1.10.357.10">
    <property type="entry name" value="Tetracycline Repressor, domain 2"/>
    <property type="match status" value="1"/>
</dbReference>
<keyword evidence="1" id="KW-0805">Transcription regulation</keyword>
<dbReference type="PROSITE" id="PS50977">
    <property type="entry name" value="HTH_TETR_2"/>
    <property type="match status" value="1"/>
</dbReference>
<dbReference type="InterPro" id="IPR009057">
    <property type="entry name" value="Homeodomain-like_sf"/>
</dbReference>
<dbReference type="InterPro" id="IPR001647">
    <property type="entry name" value="HTH_TetR"/>
</dbReference>
<gene>
    <name evidence="6" type="ORF">Acy02nite_32300</name>
</gene>
<keyword evidence="3" id="KW-0804">Transcription</keyword>
<dbReference type="RefSeq" id="WP_203741314.1">
    <property type="nucleotide sequence ID" value="NZ_BAAAUC010000038.1"/>
</dbReference>
<comment type="caution">
    <text evidence="6">The sequence shown here is derived from an EMBL/GenBank/DDBJ whole genome shotgun (WGS) entry which is preliminary data.</text>
</comment>
<protein>
    <recommendedName>
        <fullName evidence="5">HTH tetR-type domain-containing protein</fullName>
    </recommendedName>
</protein>
<evidence type="ECO:0000256" key="3">
    <source>
        <dbReference type="ARBA" id="ARBA00023163"/>
    </source>
</evidence>
<evidence type="ECO:0000256" key="1">
    <source>
        <dbReference type="ARBA" id="ARBA00023015"/>
    </source>
</evidence>
<dbReference type="AlphaFoldDB" id="A0A919IGD4"/>
<dbReference type="Pfam" id="PF00440">
    <property type="entry name" value="TetR_N"/>
    <property type="match status" value="1"/>
</dbReference>
<dbReference type="PANTHER" id="PTHR30055:SF234">
    <property type="entry name" value="HTH-TYPE TRANSCRIPTIONAL REGULATOR BETI"/>
    <property type="match status" value="1"/>
</dbReference>
<dbReference type="SUPFAM" id="SSF46689">
    <property type="entry name" value="Homeodomain-like"/>
    <property type="match status" value="1"/>
</dbReference>
<evidence type="ECO:0000256" key="4">
    <source>
        <dbReference type="PROSITE-ProRule" id="PRU00335"/>
    </source>
</evidence>
<feature type="DNA-binding region" description="H-T-H motif" evidence="4">
    <location>
        <begin position="36"/>
        <end position="55"/>
    </location>
</feature>
<name>A0A919IGD4_9ACTN</name>
<proteinExistence type="predicted"/>
<keyword evidence="7" id="KW-1185">Reference proteome</keyword>
<sequence>MGQTRRNGPSKGDLREAAILEAARKLFAEKSYDAVTIDDLAKVAGLSRTGFYFYFRTKDAVLTALMGRFWDELGDSHVWFDSTGPSPELLREQLRASARLWREHAGILACTPTSGELREFTGRVKARYDERAADKIRRDQEQGSATTTLAAHRLAEMISAIRDARYEQLAAATDTDLEEAVADLAQAIERLVYA</sequence>
<evidence type="ECO:0000256" key="2">
    <source>
        <dbReference type="ARBA" id="ARBA00023125"/>
    </source>
</evidence>
<dbReference type="InterPro" id="IPR023772">
    <property type="entry name" value="DNA-bd_HTH_TetR-type_CS"/>
</dbReference>
<dbReference type="EMBL" id="BOMH01000024">
    <property type="protein sequence ID" value="GID65349.1"/>
    <property type="molecule type" value="Genomic_DNA"/>
</dbReference>
<evidence type="ECO:0000259" key="5">
    <source>
        <dbReference type="PROSITE" id="PS50977"/>
    </source>
</evidence>
<dbReference type="InterPro" id="IPR050109">
    <property type="entry name" value="HTH-type_TetR-like_transc_reg"/>
</dbReference>
<dbReference type="InterPro" id="IPR036271">
    <property type="entry name" value="Tet_transcr_reg_TetR-rel_C_sf"/>
</dbReference>
<dbReference type="PRINTS" id="PR00455">
    <property type="entry name" value="HTHTETR"/>
</dbReference>
<dbReference type="Gene3D" id="1.10.10.60">
    <property type="entry name" value="Homeodomain-like"/>
    <property type="match status" value="1"/>
</dbReference>
<evidence type="ECO:0000313" key="7">
    <source>
        <dbReference type="Proteomes" id="UP000619479"/>
    </source>
</evidence>
<evidence type="ECO:0000313" key="6">
    <source>
        <dbReference type="EMBL" id="GID65349.1"/>
    </source>
</evidence>
<organism evidence="6 7">
    <name type="scientific">Actinoplanes cyaneus</name>
    <dbReference type="NCBI Taxonomy" id="52696"/>
    <lineage>
        <taxon>Bacteria</taxon>
        <taxon>Bacillati</taxon>
        <taxon>Actinomycetota</taxon>
        <taxon>Actinomycetes</taxon>
        <taxon>Micromonosporales</taxon>
        <taxon>Micromonosporaceae</taxon>
        <taxon>Actinoplanes</taxon>
    </lineage>
</organism>
<keyword evidence="2 4" id="KW-0238">DNA-binding</keyword>